<dbReference type="InterPro" id="IPR036412">
    <property type="entry name" value="HAD-like_sf"/>
</dbReference>
<accession>A0A4C1VBH8</accession>
<dbReference type="PANTHER" id="PTHR18901">
    <property type="entry name" value="2-DEOXYGLUCOSE-6-PHOSPHATE PHOSPHATASE 2"/>
    <property type="match status" value="1"/>
</dbReference>
<keyword evidence="3" id="KW-0479">Metal-binding</keyword>
<dbReference type="SFLD" id="SFLDG01135">
    <property type="entry name" value="C1.5.6:_HAD__Beta-PGM__Phospha"/>
    <property type="match status" value="1"/>
</dbReference>
<evidence type="ECO:0000313" key="10">
    <source>
        <dbReference type="Proteomes" id="UP000299102"/>
    </source>
</evidence>
<dbReference type="GO" id="GO:0046872">
    <property type="term" value="F:metal ion binding"/>
    <property type="evidence" value="ECO:0007669"/>
    <property type="project" value="UniProtKB-KW"/>
</dbReference>
<keyword evidence="5" id="KW-0460">Magnesium</keyword>
<dbReference type="SFLD" id="SFLDS00003">
    <property type="entry name" value="Haloacid_Dehalogenase"/>
    <property type="match status" value="1"/>
</dbReference>
<keyword evidence="10" id="KW-1185">Reference proteome</keyword>
<evidence type="ECO:0000313" key="9">
    <source>
        <dbReference type="EMBL" id="GBP36146.1"/>
    </source>
</evidence>
<dbReference type="InterPro" id="IPR006439">
    <property type="entry name" value="HAD-SF_hydro_IA"/>
</dbReference>
<evidence type="ECO:0000256" key="7">
    <source>
        <dbReference type="ARBA" id="ARBA00066578"/>
    </source>
</evidence>
<dbReference type="FunFam" id="1.10.150.240:FF:000001">
    <property type="entry name" value="Haloacid dehalogenase-like hydrolase domain"/>
    <property type="match status" value="1"/>
</dbReference>
<dbReference type="NCBIfam" id="TIGR01509">
    <property type="entry name" value="HAD-SF-IA-v3"/>
    <property type="match status" value="1"/>
</dbReference>
<dbReference type="Gene3D" id="1.10.150.240">
    <property type="entry name" value="Putative phosphatase, domain 2"/>
    <property type="match status" value="1"/>
</dbReference>
<evidence type="ECO:0000256" key="5">
    <source>
        <dbReference type="ARBA" id="ARBA00022842"/>
    </source>
</evidence>
<dbReference type="SUPFAM" id="SSF56784">
    <property type="entry name" value="HAD-like"/>
    <property type="match status" value="1"/>
</dbReference>
<dbReference type="InterPro" id="IPR041492">
    <property type="entry name" value="HAD_2"/>
</dbReference>
<name>A0A4C1VBH8_EUMVA</name>
<dbReference type="OrthoDB" id="40579at2759"/>
<dbReference type="FunFam" id="3.40.50.1000:FF:000055">
    <property type="entry name" value="Haloacid dehalogenase-like hydrolase family protein"/>
    <property type="match status" value="1"/>
</dbReference>
<proteinExistence type="inferred from homology"/>
<dbReference type="SFLD" id="SFLDG01129">
    <property type="entry name" value="C1.5:_HAD__Beta-PGM__Phosphata"/>
    <property type="match status" value="1"/>
</dbReference>
<evidence type="ECO:0000256" key="2">
    <source>
        <dbReference type="ARBA" id="ARBA00006171"/>
    </source>
</evidence>
<comment type="similarity">
    <text evidence="2">Belongs to the HAD-like hydrolase superfamily. CbbY/CbbZ/Gph/YieH family.</text>
</comment>
<dbReference type="GO" id="GO:1990738">
    <property type="term" value="F:pseudouridine 5'-phosphatase activity"/>
    <property type="evidence" value="ECO:0007669"/>
    <property type="project" value="UniProtKB-EC"/>
</dbReference>
<evidence type="ECO:0000256" key="4">
    <source>
        <dbReference type="ARBA" id="ARBA00022801"/>
    </source>
</evidence>
<evidence type="ECO:0000256" key="1">
    <source>
        <dbReference type="ARBA" id="ARBA00001946"/>
    </source>
</evidence>
<evidence type="ECO:0000256" key="8">
    <source>
        <dbReference type="ARBA" id="ARBA00083904"/>
    </source>
</evidence>
<dbReference type="STRING" id="151549.A0A4C1VBH8"/>
<comment type="catalytic activity">
    <reaction evidence="6">
        <text>psi-UMP + H2O = pseudouridine + phosphate</text>
        <dbReference type="Rhea" id="RHEA:10944"/>
        <dbReference type="ChEBI" id="CHEBI:15377"/>
        <dbReference type="ChEBI" id="CHEBI:17802"/>
        <dbReference type="ChEBI" id="CHEBI:43474"/>
        <dbReference type="ChEBI" id="CHEBI:58380"/>
        <dbReference type="EC" id="3.1.3.96"/>
    </reaction>
</comment>
<dbReference type="AlphaFoldDB" id="A0A4C1VBH8"/>
<dbReference type="EC" id="3.1.3.96" evidence="7"/>
<dbReference type="EMBL" id="BGZK01000315">
    <property type="protein sequence ID" value="GBP36146.1"/>
    <property type="molecule type" value="Genomic_DNA"/>
</dbReference>
<dbReference type="PANTHER" id="PTHR18901:SF38">
    <property type="entry name" value="PSEUDOURIDINE-5'-PHOSPHATASE"/>
    <property type="match status" value="1"/>
</dbReference>
<dbReference type="Pfam" id="PF13419">
    <property type="entry name" value="HAD_2"/>
    <property type="match status" value="1"/>
</dbReference>
<evidence type="ECO:0000256" key="3">
    <source>
        <dbReference type="ARBA" id="ARBA00022723"/>
    </source>
</evidence>
<comment type="cofactor">
    <cofactor evidence="1">
        <name>Mg(2+)</name>
        <dbReference type="ChEBI" id="CHEBI:18420"/>
    </cofactor>
</comment>
<dbReference type="Gene3D" id="3.40.50.1000">
    <property type="entry name" value="HAD superfamily/HAD-like"/>
    <property type="match status" value="1"/>
</dbReference>
<sequence>MSYAPVTHVLFDMDGLILNTEDLYTVAFQNILSKYGKEYTFDLKCQLMGCHAHETADKIIAALELPMNREQFMEETQKQFTCLFPDTKVLPGAKELIEHLHNHNIPIGLATSSSKESYDLKVNKHHKQLFSLFPYKTFGSSDPDVKKGKPHPDIFLVAAAKFPDKPKPEQCLVLEDAVNGVLAARAANMQVVMVPDSRLDKQLTKEATLVLNSLTEFKPELFGLPAFK</sequence>
<comment type="caution">
    <text evidence="9">The sequence shown here is derived from an EMBL/GenBank/DDBJ whole genome shotgun (WGS) entry which is preliminary data.</text>
</comment>
<organism evidence="9 10">
    <name type="scientific">Eumeta variegata</name>
    <name type="common">Bagworm moth</name>
    <name type="synonym">Eumeta japonica</name>
    <dbReference type="NCBI Taxonomy" id="151549"/>
    <lineage>
        <taxon>Eukaryota</taxon>
        <taxon>Metazoa</taxon>
        <taxon>Ecdysozoa</taxon>
        <taxon>Arthropoda</taxon>
        <taxon>Hexapoda</taxon>
        <taxon>Insecta</taxon>
        <taxon>Pterygota</taxon>
        <taxon>Neoptera</taxon>
        <taxon>Endopterygota</taxon>
        <taxon>Lepidoptera</taxon>
        <taxon>Glossata</taxon>
        <taxon>Ditrysia</taxon>
        <taxon>Tineoidea</taxon>
        <taxon>Psychidae</taxon>
        <taxon>Oiketicinae</taxon>
        <taxon>Eumeta</taxon>
    </lineage>
</organism>
<dbReference type="InterPro" id="IPR023214">
    <property type="entry name" value="HAD_sf"/>
</dbReference>
<keyword evidence="4" id="KW-0378">Hydrolase</keyword>
<protein>
    <recommendedName>
        <fullName evidence="7">pseudouridine 5'-phosphatase</fullName>
        <ecNumber evidence="7">3.1.3.96</ecNumber>
    </recommendedName>
    <alternativeName>
        <fullName evidence="8">Pseudouridine-5'-monophosphatase</fullName>
    </alternativeName>
</protein>
<gene>
    <name evidence="9" type="primary">PUDP</name>
    <name evidence="9" type="ORF">EVAR_4290_1</name>
</gene>
<dbReference type="Proteomes" id="UP000299102">
    <property type="component" value="Unassembled WGS sequence"/>
</dbReference>
<reference evidence="9 10" key="1">
    <citation type="journal article" date="2019" name="Commun. Biol.">
        <title>The bagworm genome reveals a unique fibroin gene that provides high tensile strength.</title>
        <authorList>
            <person name="Kono N."/>
            <person name="Nakamura H."/>
            <person name="Ohtoshi R."/>
            <person name="Tomita M."/>
            <person name="Numata K."/>
            <person name="Arakawa K."/>
        </authorList>
    </citation>
    <scope>NUCLEOTIDE SEQUENCE [LARGE SCALE GENOMIC DNA]</scope>
</reference>
<evidence type="ECO:0000256" key="6">
    <source>
        <dbReference type="ARBA" id="ARBA00052504"/>
    </source>
</evidence>
<dbReference type="InterPro" id="IPR023198">
    <property type="entry name" value="PGP-like_dom2"/>
</dbReference>